<reference evidence="2 3" key="1">
    <citation type="submission" date="2015-09" db="EMBL/GenBank/DDBJ databases">
        <title>Aphanizomenon flos-aquae WA102.</title>
        <authorList>
            <person name="Driscoll C."/>
        </authorList>
    </citation>
    <scope>NUCLEOTIDE SEQUENCE [LARGE SCALE GENOMIC DNA]</scope>
    <source>
        <strain evidence="2">WA102</strain>
    </source>
</reference>
<evidence type="ECO:0000313" key="2">
    <source>
        <dbReference type="EMBL" id="OBQ42392.1"/>
    </source>
</evidence>
<evidence type="ECO:0000256" key="1">
    <source>
        <dbReference type="SAM" id="Phobius"/>
    </source>
</evidence>
<dbReference type="AlphaFoldDB" id="A0A1B7WZ74"/>
<keyword evidence="1" id="KW-1133">Transmembrane helix</keyword>
<keyword evidence="1" id="KW-0472">Membrane</keyword>
<evidence type="ECO:0000313" key="3">
    <source>
        <dbReference type="Proteomes" id="UP000092093"/>
    </source>
</evidence>
<proteinExistence type="predicted"/>
<dbReference type="Proteomes" id="UP000092093">
    <property type="component" value="Unassembled WGS sequence"/>
</dbReference>
<accession>A0A1B7WZ74</accession>
<keyword evidence="1" id="KW-0812">Transmembrane</keyword>
<gene>
    <name evidence="2" type="ORF">AN484_18055</name>
</gene>
<organism evidence="2 3">
    <name type="scientific">Aphanizomenon flos-aquae WA102</name>
    <dbReference type="NCBI Taxonomy" id="1710896"/>
    <lineage>
        <taxon>Bacteria</taxon>
        <taxon>Bacillati</taxon>
        <taxon>Cyanobacteriota</taxon>
        <taxon>Cyanophyceae</taxon>
        <taxon>Nostocales</taxon>
        <taxon>Aphanizomenonaceae</taxon>
        <taxon>Aphanizomenon</taxon>
    </lineage>
</organism>
<dbReference type="EMBL" id="LJOW01000107">
    <property type="protein sequence ID" value="OBQ42392.1"/>
    <property type="molecule type" value="Genomic_DNA"/>
</dbReference>
<feature type="transmembrane region" description="Helical" evidence="1">
    <location>
        <begin position="46"/>
        <end position="65"/>
    </location>
</feature>
<protein>
    <submittedName>
        <fullName evidence="2">Uncharacterized protein</fullName>
    </submittedName>
</protein>
<name>A0A1B7WZ74_APHFL</name>
<comment type="caution">
    <text evidence="2">The sequence shown here is derived from an EMBL/GenBank/DDBJ whole genome shotgun (WGS) entry which is preliminary data.</text>
</comment>
<sequence>MDSTKFYTKKEKSPFSSMININVNPLAEKPSLSSKVKSFVNANTDAVFMFVTLTILFSGVLIFANQYSSTQKFARGLYVDQNLTRFLDGKITLNDIEILQKLGDSKGYMQDWKYYQKRKSE</sequence>